<keyword evidence="1 2" id="KW-0443">Lipid metabolism</keyword>
<feature type="active site" description="Proton acceptor" evidence="2">
    <location>
        <position position="194"/>
    </location>
</feature>
<protein>
    <submittedName>
        <fullName evidence="4">Patatin-like phospholipase family protein</fullName>
    </submittedName>
</protein>
<dbReference type="InterPro" id="IPR052580">
    <property type="entry name" value="Lipid_Hydrolase"/>
</dbReference>
<dbReference type="EMBL" id="JBHUME010000005">
    <property type="protein sequence ID" value="MFD2611858.1"/>
    <property type="molecule type" value="Genomic_DNA"/>
</dbReference>
<feature type="domain" description="PNPLA" evidence="3">
    <location>
        <begin position="5"/>
        <end position="207"/>
    </location>
</feature>
<gene>
    <name evidence="4" type="ORF">ACFSUF_05405</name>
</gene>
<dbReference type="Proteomes" id="UP001597541">
    <property type="component" value="Unassembled WGS sequence"/>
</dbReference>
<dbReference type="Pfam" id="PF01734">
    <property type="entry name" value="Patatin"/>
    <property type="match status" value="1"/>
</dbReference>
<proteinExistence type="predicted"/>
<keyword evidence="5" id="KW-1185">Reference proteome</keyword>
<dbReference type="PROSITE" id="PS51635">
    <property type="entry name" value="PNPLA"/>
    <property type="match status" value="1"/>
</dbReference>
<dbReference type="SUPFAM" id="SSF52151">
    <property type="entry name" value="FabD/lysophospholipase-like"/>
    <property type="match status" value="1"/>
</dbReference>
<dbReference type="PANTHER" id="PTHR46394">
    <property type="entry name" value="ANNEXIN"/>
    <property type="match status" value="1"/>
</dbReference>
<dbReference type="InterPro" id="IPR002641">
    <property type="entry name" value="PNPLA_dom"/>
</dbReference>
<reference evidence="5" key="1">
    <citation type="journal article" date="2019" name="Int. J. Syst. Evol. Microbiol.">
        <title>The Global Catalogue of Microorganisms (GCM) 10K type strain sequencing project: providing services to taxonomists for standard genome sequencing and annotation.</title>
        <authorList>
            <consortium name="The Broad Institute Genomics Platform"/>
            <consortium name="The Broad Institute Genome Sequencing Center for Infectious Disease"/>
            <person name="Wu L."/>
            <person name="Ma J."/>
        </authorList>
    </citation>
    <scope>NUCLEOTIDE SEQUENCE [LARGE SCALE GENOMIC DNA]</scope>
    <source>
        <strain evidence="5">KCTC 3950</strain>
    </source>
</reference>
<feature type="active site" description="Nucleophile" evidence="2">
    <location>
        <position position="38"/>
    </location>
</feature>
<organism evidence="4 5">
    <name type="scientific">Paenibacillus gansuensis</name>
    <dbReference type="NCBI Taxonomy" id="306542"/>
    <lineage>
        <taxon>Bacteria</taxon>
        <taxon>Bacillati</taxon>
        <taxon>Bacillota</taxon>
        <taxon>Bacilli</taxon>
        <taxon>Bacillales</taxon>
        <taxon>Paenibacillaceae</taxon>
        <taxon>Paenibacillus</taxon>
    </lineage>
</organism>
<dbReference type="Gene3D" id="3.40.1090.10">
    <property type="entry name" value="Cytosolic phospholipase A2 catalytic domain"/>
    <property type="match status" value="2"/>
</dbReference>
<evidence type="ECO:0000259" key="3">
    <source>
        <dbReference type="PROSITE" id="PS51635"/>
    </source>
</evidence>
<dbReference type="CDD" id="cd07207">
    <property type="entry name" value="Pat_ExoU_VipD_like"/>
    <property type="match status" value="1"/>
</dbReference>
<feature type="short sequence motif" description="GXGXXG" evidence="2">
    <location>
        <begin position="9"/>
        <end position="14"/>
    </location>
</feature>
<name>A0ABW5P9I2_9BACL</name>
<evidence type="ECO:0000313" key="5">
    <source>
        <dbReference type="Proteomes" id="UP001597541"/>
    </source>
</evidence>
<sequence>MDVNAVFQGGGVKGIGLVGAVTAAESSGIKFHQVAGTSSGSIVASLIAAGYTAEEMRQTISSTPFSHFLARDWLHRINYAGPALRILLRKGLYSGERLELWVKGLLQAKGIRTFNDLPPGKLRVIASDITQGKLLVLPDDLIHYGIKPGQFEVAKAVRMSCSIPYFFEPVLLRKPLRDKNPMDAFHKQFYYIVDGALLSNFPLWLLDEHHGRMPKLPTLGFQLVGKRTGEPNRINGPFTMLQALFETMLNAHDERYIGKHNDYRTIKIPADIVGTTEFSVSPEKSQALYEAGREAGRIFFDRWSFKQYLETYIDREKEPKGLHKLMV</sequence>
<feature type="short sequence motif" description="GXSXG" evidence="2">
    <location>
        <begin position="36"/>
        <end position="40"/>
    </location>
</feature>
<dbReference type="RefSeq" id="WP_377600891.1">
    <property type="nucleotide sequence ID" value="NZ_JBHUME010000005.1"/>
</dbReference>
<dbReference type="PANTHER" id="PTHR46394:SF1">
    <property type="entry name" value="PNPLA DOMAIN-CONTAINING PROTEIN"/>
    <property type="match status" value="1"/>
</dbReference>
<comment type="caution">
    <text evidence="4">The sequence shown here is derived from an EMBL/GenBank/DDBJ whole genome shotgun (WGS) entry which is preliminary data.</text>
</comment>
<accession>A0ABW5P9I2</accession>
<dbReference type="InterPro" id="IPR016035">
    <property type="entry name" value="Acyl_Trfase/lysoPLipase"/>
</dbReference>
<feature type="short sequence motif" description="DGA/G" evidence="2">
    <location>
        <begin position="194"/>
        <end position="196"/>
    </location>
</feature>
<keyword evidence="2" id="KW-0442">Lipid degradation</keyword>
<evidence type="ECO:0000256" key="1">
    <source>
        <dbReference type="ARBA" id="ARBA00023098"/>
    </source>
</evidence>
<keyword evidence="2" id="KW-0378">Hydrolase</keyword>
<evidence type="ECO:0000256" key="2">
    <source>
        <dbReference type="PROSITE-ProRule" id="PRU01161"/>
    </source>
</evidence>
<evidence type="ECO:0000313" key="4">
    <source>
        <dbReference type="EMBL" id="MFD2611858.1"/>
    </source>
</evidence>